<sequence length="96" mass="11049">MDEQQKQQILDISWQLHAMVEQAYIDHRAKKGDDNWLDKQRLLLADMALHLLQTAIKPDDIALDKLTNNLNAILTISDDFLPHAGLKQATDKLYQL</sequence>
<dbReference type="Proteomes" id="UP000601768">
    <property type="component" value="Unassembled WGS sequence"/>
</dbReference>
<dbReference type="EMBL" id="JACNEP010000013">
    <property type="protein sequence ID" value="MBC3767039.1"/>
    <property type="molecule type" value="Genomic_DNA"/>
</dbReference>
<protein>
    <submittedName>
        <fullName evidence="1">Uncharacterized protein</fullName>
    </submittedName>
</protein>
<proteinExistence type="predicted"/>
<evidence type="ECO:0000313" key="1">
    <source>
        <dbReference type="EMBL" id="MBC3767039.1"/>
    </source>
</evidence>
<dbReference type="RefSeq" id="WP_186507555.1">
    <property type="nucleotide sequence ID" value="NZ_JACNEP010000013.1"/>
</dbReference>
<organism evidence="1 2">
    <name type="scientific">Neptunicella marina</name>
    <dbReference type="NCBI Taxonomy" id="2125989"/>
    <lineage>
        <taxon>Bacteria</taxon>
        <taxon>Pseudomonadati</taxon>
        <taxon>Pseudomonadota</taxon>
        <taxon>Gammaproteobacteria</taxon>
        <taxon>Alteromonadales</taxon>
        <taxon>Alteromonadaceae</taxon>
        <taxon>Neptunicella</taxon>
    </lineage>
</organism>
<reference evidence="1" key="2">
    <citation type="submission" date="2020-08" db="EMBL/GenBank/DDBJ databases">
        <authorList>
            <person name="Lai Q."/>
        </authorList>
    </citation>
    <scope>NUCLEOTIDE SEQUENCE</scope>
    <source>
        <strain evidence="1">S27-2</strain>
    </source>
</reference>
<gene>
    <name evidence="1" type="ORF">H8B19_14230</name>
</gene>
<accession>A0A8J6IVB8</accession>
<dbReference type="AlphaFoldDB" id="A0A8J6IVB8"/>
<evidence type="ECO:0000313" key="2">
    <source>
        <dbReference type="Proteomes" id="UP000601768"/>
    </source>
</evidence>
<comment type="caution">
    <text evidence="1">The sequence shown here is derived from an EMBL/GenBank/DDBJ whole genome shotgun (WGS) entry which is preliminary data.</text>
</comment>
<keyword evidence="2" id="KW-1185">Reference proteome</keyword>
<reference evidence="1" key="1">
    <citation type="journal article" date="2018" name="Int. J. Syst. Evol. Microbiol.">
        <title>Neptunicella marina gen. nov., sp. nov., isolated from surface seawater.</title>
        <authorList>
            <person name="Liu X."/>
            <person name="Lai Q."/>
            <person name="Du Y."/>
            <person name="Zhang X."/>
            <person name="Liu Z."/>
            <person name="Sun F."/>
            <person name="Shao Z."/>
        </authorList>
    </citation>
    <scope>NUCLEOTIDE SEQUENCE</scope>
    <source>
        <strain evidence="1">S27-2</strain>
    </source>
</reference>
<name>A0A8J6IVB8_9ALTE</name>